<sequence>MSTQLITVNEKQIPIVTLSNEKYVAIKPICEAIGVDYDNQIDKINNDEILKQLTPLKGVVAADGKTRKMRVISLRYVFGWLFTINPNKVKPEIKQDVINFKKECYDALFDTFTKRTSILKEKTNYQIEIERLEANWKQTDDYKEIEKLKKQQKNATQRLNSLDKKIVTEQFDLFKKE</sequence>
<dbReference type="AlphaFoldDB" id="A0A2I2MAD7"/>
<dbReference type="InterPro" id="IPR018875">
    <property type="entry name" value="Antirepressor_Ant_N"/>
</dbReference>
<dbReference type="Pfam" id="PF10547">
    <property type="entry name" value="P22_AR_N"/>
    <property type="match status" value="1"/>
</dbReference>
<proteinExistence type="predicted"/>
<evidence type="ECO:0000313" key="4">
    <source>
        <dbReference type="Proteomes" id="UP000490060"/>
    </source>
</evidence>
<evidence type="ECO:0000256" key="1">
    <source>
        <dbReference type="SAM" id="Coils"/>
    </source>
</evidence>
<accession>A0A2I2MAD7</accession>
<protein>
    <submittedName>
        <fullName evidence="3">Antirepressor protein ant</fullName>
    </submittedName>
</protein>
<name>A0A2I2MAD7_9FLAO</name>
<evidence type="ECO:0000259" key="2">
    <source>
        <dbReference type="Pfam" id="PF10547"/>
    </source>
</evidence>
<dbReference type="PRINTS" id="PR01994">
    <property type="entry name" value="ANTIREPRESSR"/>
</dbReference>
<evidence type="ECO:0000313" key="3">
    <source>
        <dbReference type="EMBL" id="SOU89491.1"/>
    </source>
</evidence>
<organism evidence="3 4">
    <name type="scientific">Tenacibaculum finnmarkense genomovar ulcerans</name>
    <dbReference type="NCBI Taxonomy" id="2781388"/>
    <lineage>
        <taxon>Bacteria</taxon>
        <taxon>Pseudomonadati</taxon>
        <taxon>Bacteroidota</taxon>
        <taxon>Flavobacteriia</taxon>
        <taxon>Flavobacteriales</taxon>
        <taxon>Flavobacteriaceae</taxon>
        <taxon>Tenacibaculum</taxon>
        <taxon>Tenacibaculum finnmarkense</taxon>
    </lineage>
</organism>
<gene>
    <name evidence="3" type="ORF">TNO010_400066</name>
</gene>
<feature type="coiled-coil region" evidence="1">
    <location>
        <begin position="115"/>
        <end position="165"/>
    </location>
</feature>
<dbReference type="Proteomes" id="UP000490060">
    <property type="component" value="Unassembled WGS sequence"/>
</dbReference>
<keyword evidence="1" id="KW-0175">Coiled coil</keyword>
<feature type="domain" description="Antirepressor protein ant N-terminal" evidence="2">
    <location>
        <begin position="6"/>
        <end position="115"/>
    </location>
</feature>
<dbReference type="RefSeq" id="WP_172505730.1">
    <property type="nucleotide sequence ID" value="NZ_OENE01000035.1"/>
</dbReference>
<dbReference type="EMBL" id="OENE01000035">
    <property type="protein sequence ID" value="SOU89491.1"/>
    <property type="molecule type" value="Genomic_DNA"/>
</dbReference>
<reference evidence="3 4" key="1">
    <citation type="submission" date="2017-11" db="EMBL/GenBank/DDBJ databases">
        <authorList>
            <person name="Duchaud E."/>
        </authorList>
    </citation>
    <scope>NUCLEOTIDE SEQUENCE [LARGE SCALE GENOMIC DNA]</scope>
    <source>
        <strain evidence="3 4">TNO010</strain>
    </source>
</reference>